<evidence type="ECO:0000256" key="1">
    <source>
        <dbReference type="SAM" id="Phobius"/>
    </source>
</evidence>
<sequence length="93" mass="10822">MAEPGHTIAKGIPAHHLFPVATHVAYSSCCCTSKHDQHRHHLQWQYTFVYYLCPGTISNHSQNFPKKPVRLLGRFLCLFLTIFFFFLLFIFVP</sequence>
<protein>
    <submittedName>
        <fullName evidence="2">Uncharacterized protein</fullName>
    </submittedName>
</protein>
<evidence type="ECO:0000313" key="2">
    <source>
        <dbReference type="EMBL" id="MBX54267.1"/>
    </source>
</evidence>
<name>A0A2P2PHW3_RHIMU</name>
<organism evidence="2">
    <name type="scientific">Rhizophora mucronata</name>
    <name type="common">Asiatic mangrove</name>
    <dbReference type="NCBI Taxonomy" id="61149"/>
    <lineage>
        <taxon>Eukaryota</taxon>
        <taxon>Viridiplantae</taxon>
        <taxon>Streptophyta</taxon>
        <taxon>Embryophyta</taxon>
        <taxon>Tracheophyta</taxon>
        <taxon>Spermatophyta</taxon>
        <taxon>Magnoliopsida</taxon>
        <taxon>eudicotyledons</taxon>
        <taxon>Gunneridae</taxon>
        <taxon>Pentapetalae</taxon>
        <taxon>rosids</taxon>
        <taxon>fabids</taxon>
        <taxon>Malpighiales</taxon>
        <taxon>Rhizophoraceae</taxon>
        <taxon>Rhizophora</taxon>
    </lineage>
</organism>
<proteinExistence type="predicted"/>
<dbReference type="AlphaFoldDB" id="A0A2P2PHW3"/>
<keyword evidence="1" id="KW-0472">Membrane</keyword>
<keyword evidence="1" id="KW-1133">Transmembrane helix</keyword>
<feature type="transmembrane region" description="Helical" evidence="1">
    <location>
        <begin position="71"/>
        <end position="92"/>
    </location>
</feature>
<reference evidence="2" key="1">
    <citation type="submission" date="2018-02" db="EMBL/GenBank/DDBJ databases">
        <title>Rhizophora mucronata_Transcriptome.</title>
        <authorList>
            <person name="Meera S.P."/>
            <person name="Sreeshan A."/>
            <person name="Augustine A."/>
        </authorList>
    </citation>
    <scope>NUCLEOTIDE SEQUENCE</scope>
    <source>
        <tissue evidence="2">Leaf</tissue>
    </source>
</reference>
<dbReference type="EMBL" id="GGEC01073783">
    <property type="protein sequence ID" value="MBX54267.1"/>
    <property type="molecule type" value="Transcribed_RNA"/>
</dbReference>
<keyword evidence="1" id="KW-0812">Transmembrane</keyword>
<accession>A0A2P2PHW3</accession>